<dbReference type="AlphaFoldDB" id="A0A9D1CW55"/>
<keyword evidence="2 6" id="KW-0812">Transmembrane</keyword>
<feature type="transmembrane region" description="Helical" evidence="6">
    <location>
        <begin position="226"/>
        <end position="257"/>
    </location>
</feature>
<feature type="transmembrane region" description="Helical" evidence="6">
    <location>
        <begin position="72"/>
        <end position="93"/>
    </location>
</feature>
<dbReference type="GO" id="GO:0051301">
    <property type="term" value="P:cell division"/>
    <property type="evidence" value="ECO:0007669"/>
    <property type="project" value="InterPro"/>
</dbReference>
<proteinExistence type="predicted"/>
<evidence type="ECO:0000256" key="6">
    <source>
        <dbReference type="SAM" id="Phobius"/>
    </source>
</evidence>
<evidence type="ECO:0000256" key="3">
    <source>
        <dbReference type="ARBA" id="ARBA00022960"/>
    </source>
</evidence>
<feature type="transmembrane region" description="Helical" evidence="6">
    <location>
        <begin position="411"/>
        <end position="436"/>
    </location>
</feature>
<feature type="transmembrane region" description="Helical" evidence="6">
    <location>
        <begin position="130"/>
        <end position="148"/>
    </location>
</feature>
<dbReference type="Proteomes" id="UP000824260">
    <property type="component" value="Unassembled WGS sequence"/>
</dbReference>
<evidence type="ECO:0000256" key="2">
    <source>
        <dbReference type="ARBA" id="ARBA00022692"/>
    </source>
</evidence>
<comment type="subcellular location">
    <subcellularLocation>
        <location evidence="1">Membrane</location>
        <topology evidence="1">Multi-pass membrane protein</topology>
    </subcellularLocation>
</comment>
<keyword evidence="3" id="KW-0133">Cell shape</keyword>
<evidence type="ECO:0000313" key="8">
    <source>
        <dbReference type="Proteomes" id="UP000824260"/>
    </source>
</evidence>
<reference evidence="7" key="1">
    <citation type="submission" date="2020-10" db="EMBL/GenBank/DDBJ databases">
        <authorList>
            <person name="Gilroy R."/>
        </authorList>
    </citation>
    <scope>NUCLEOTIDE SEQUENCE</scope>
    <source>
        <strain evidence="7">ChiSjej6B24-2974</strain>
    </source>
</reference>
<sequence length="459" mass="49523">MKGRDKYSSASGFDADTLFDQAPQRPARSGRSIEGMRRALMRSNTRLLLSAVMLFQFTAMLLVSLQEQPVDMQALILAVALPAATWLVTMLFGKIWPIDRAILILVMLLCSVGIITLSDIARAKITPLTQAIYAAVGIGAMAVGIVFIRSVRHWKKWILPGMALCLAALASPWAFGTVQNGARNWITIIPERLTLQPSEFIKPALILILAASLAGRPRFVKCLPAILFAAVCCGILLIQRDLGAVLLYFMTTLLIYFAATSNWLITLGGLGVGVAGSILAYKALPYVQTRIAIWQNPWSDPTGSGGQIVQALIAIGSGGLFGMGLGLGRPRDIPLYHSDFIFAAIAEEFGLIFSICLLAIYVIIIMRGMVVAMNARTSFHSLTAFGIVTMLGLQTMLIVGGNTKLIPLTGVTLPLISSGGSSLVSTFLSFGILLGISSMNAEDEARDIDRLEMREEVEM</sequence>
<reference evidence="7" key="2">
    <citation type="journal article" date="2021" name="PeerJ">
        <title>Extensive microbial diversity within the chicken gut microbiome revealed by metagenomics and culture.</title>
        <authorList>
            <person name="Gilroy R."/>
            <person name="Ravi A."/>
            <person name="Getino M."/>
            <person name="Pursley I."/>
            <person name="Horton D.L."/>
            <person name="Alikhan N.F."/>
            <person name="Baker D."/>
            <person name="Gharbi K."/>
            <person name="Hall N."/>
            <person name="Watson M."/>
            <person name="Adriaenssens E.M."/>
            <person name="Foster-Nyarko E."/>
            <person name="Jarju S."/>
            <person name="Secka A."/>
            <person name="Antonio M."/>
            <person name="Oren A."/>
            <person name="Chaudhuri R.R."/>
            <person name="La Ragione R."/>
            <person name="Hildebrand F."/>
            <person name="Pallen M.J."/>
        </authorList>
    </citation>
    <scope>NUCLEOTIDE SEQUENCE</scope>
    <source>
        <strain evidence="7">ChiSjej6B24-2974</strain>
    </source>
</reference>
<feature type="transmembrane region" description="Helical" evidence="6">
    <location>
        <begin position="340"/>
        <end position="366"/>
    </location>
</feature>
<dbReference type="PANTHER" id="PTHR30474:SF3">
    <property type="entry name" value="PEPTIDOGLYCAN GLYCOSYLTRANSFERASE RODA"/>
    <property type="match status" value="1"/>
</dbReference>
<comment type="caution">
    <text evidence="7">The sequence shown here is derived from an EMBL/GenBank/DDBJ whole genome shotgun (WGS) entry which is preliminary data.</text>
</comment>
<dbReference type="GO" id="GO:0005886">
    <property type="term" value="C:plasma membrane"/>
    <property type="evidence" value="ECO:0007669"/>
    <property type="project" value="TreeGrafter"/>
</dbReference>
<dbReference type="InterPro" id="IPR001182">
    <property type="entry name" value="FtsW/RodA"/>
</dbReference>
<protein>
    <submittedName>
        <fullName evidence="7">FtsW/RodA/SpoVE family cell cycle protein</fullName>
    </submittedName>
</protein>
<feature type="transmembrane region" description="Helical" evidence="6">
    <location>
        <begin position="157"/>
        <end position="175"/>
    </location>
</feature>
<feature type="transmembrane region" description="Helical" evidence="6">
    <location>
        <begin position="100"/>
        <end position="118"/>
    </location>
</feature>
<feature type="transmembrane region" description="Helical" evidence="6">
    <location>
        <begin position="263"/>
        <end position="287"/>
    </location>
</feature>
<organism evidence="7 8">
    <name type="scientific">Candidatus Pullichristensenella stercorigallinarum</name>
    <dbReference type="NCBI Taxonomy" id="2840909"/>
    <lineage>
        <taxon>Bacteria</taxon>
        <taxon>Bacillati</taxon>
        <taxon>Bacillota</taxon>
        <taxon>Clostridia</taxon>
        <taxon>Candidatus Pullichristensenella</taxon>
    </lineage>
</organism>
<dbReference type="GO" id="GO:0008360">
    <property type="term" value="P:regulation of cell shape"/>
    <property type="evidence" value="ECO:0007669"/>
    <property type="project" value="UniProtKB-KW"/>
</dbReference>
<gene>
    <name evidence="7" type="ORF">IAA52_06390</name>
</gene>
<evidence type="ECO:0000256" key="5">
    <source>
        <dbReference type="ARBA" id="ARBA00023136"/>
    </source>
</evidence>
<dbReference type="Pfam" id="PF01098">
    <property type="entry name" value="FTSW_RODA_SPOVE"/>
    <property type="match status" value="1"/>
</dbReference>
<dbReference type="GO" id="GO:0015648">
    <property type="term" value="F:lipid-linked peptidoglycan transporter activity"/>
    <property type="evidence" value="ECO:0007669"/>
    <property type="project" value="TreeGrafter"/>
</dbReference>
<dbReference type="PANTHER" id="PTHR30474">
    <property type="entry name" value="CELL CYCLE PROTEIN"/>
    <property type="match status" value="1"/>
</dbReference>
<keyword evidence="5 6" id="KW-0472">Membrane</keyword>
<feature type="transmembrane region" description="Helical" evidence="6">
    <location>
        <begin position="47"/>
        <end position="66"/>
    </location>
</feature>
<evidence type="ECO:0000256" key="4">
    <source>
        <dbReference type="ARBA" id="ARBA00022989"/>
    </source>
</evidence>
<dbReference type="EMBL" id="DVFZ01000061">
    <property type="protein sequence ID" value="HIQ82717.1"/>
    <property type="molecule type" value="Genomic_DNA"/>
</dbReference>
<accession>A0A9D1CW55</accession>
<feature type="transmembrane region" description="Helical" evidence="6">
    <location>
        <begin position="378"/>
        <end position="399"/>
    </location>
</feature>
<evidence type="ECO:0000256" key="1">
    <source>
        <dbReference type="ARBA" id="ARBA00004141"/>
    </source>
</evidence>
<evidence type="ECO:0000313" key="7">
    <source>
        <dbReference type="EMBL" id="HIQ82717.1"/>
    </source>
</evidence>
<keyword evidence="4 6" id="KW-1133">Transmembrane helix</keyword>
<name>A0A9D1CW55_9FIRM</name>
<dbReference type="GO" id="GO:0032153">
    <property type="term" value="C:cell division site"/>
    <property type="evidence" value="ECO:0007669"/>
    <property type="project" value="TreeGrafter"/>
</dbReference>
<feature type="transmembrane region" description="Helical" evidence="6">
    <location>
        <begin position="308"/>
        <end position="328"/>
    </location>
</feature>